<feature type="transmembrane region" description="Helical" evidence="1">
    <location>
        <begin position="136"/>
        <end position="156"/>
    </location>
</feature>
<dbReference type="AlphaFoldDB" id="A0A916VTM7"/>
<proteinExistence type="predicted"/>
<evidence type="ECO:0000259" key="2">
    <source>
        <dbReference type="Pfam" id="PF04235"/>
    </source>
</evidence>
<organism evidence="3 4">
    <name type="scientific">Pelagibacterium lentulum</name>
    <dbReference type="NCBI Taxonomy" id="2029865"/>
    <lineage>
        <taxon>Bacteria</taxon>
        <taxon>Pseudomonadati</taxon>
        <taxon>Pseudomonadota</taxon>
        <taxon>Alphaproteobacteria</taxon>
        <taxon>Hyphomicrobiales</taxon>
        <taxon>Devosiaceae</taxon>
        <taxon>Pelagibacterium</taxon>
    </lineage>
</organism>
<name>A0A916VTM7_9HYPH</name>
<dbReference type="PANTHER" id="PTHR30590">
    <property type="entry name" value="INNER MEMBRANE PROTEIN"/>
    <property type="match status" value="1"/>
</dbReference>
<feature type="transmembrane region" description="Helical" evidence="1">
    <location>
        <begin position="12"/>
        <end position="29"/>
    </location>
</feature>
<gene>
    <name evidence="3" type="ORF">GCM10011499_01060</name>
</gene>
<reference evidence="3 4" key="1">
    <citation type="journal article" date="2014" name="Int. J. Syst. Evol. Microbiol.">
        <title>Complete genome sequence of Corynebacterium casei LMG S-19264T (=DSM 44701T), isolated from a smear-ripened cheese.</title>
        <authorList>
            <consortium name="US DOE Joint Genome Institute (JGI-PGF)"/>
            <person name="Walter F."/>
            <person name="Albersmeier A."/>
            <person name="Kalinowski J."/>
            <person name="Ruckert C."/>
        </authorList>
    </citation>
    <scope>NUCLEOTIDE SEQUENCE [LARGE SCALE GENOMIC DNA]</scope>
    <source>
        <strain evidence="3 4">CGMCC 1.15896</strain>
    </source>
</reference>
<feature type="transmembrane region" description="Helical" evidence="1">
    <location>
        <begin position="112"/>
        <end position="129"/>
    </location>
</feature>
<feature type="transmembrane region" description="Helical" evidence="1">
    <location>
        <begin position="254"/>
        <end position="279"/>
    </location>
</feature>
<keyword evidence="1" id="KW-0812">Transmembrane</keyword>
<feature type="transmembrane region" description="Helical" evidence="1">
    <location>
        <begin position="89"/>
        <end position="106"/>
    </location>
</feature>
<protein>
    <recommendedName>
        <fullName evidence="2">DUF418 domain-containing protein</fullName>
    </recommendedName>
</protein>
<evidence type="ECO:0000256" key="1">
    <source>
        <dbReference type="SAM" id="Phobius"/>
    </source>
</evidence>
<evidence type="ECO:0000313" key="4">
    <source>
        <dbReference type="Proteomes" id="UP000596977"/>
    </source>
</evidence>
<feature type="transmembrane region" description="Helical" evidence="1">
    <location>
        <begin position="328"/>
        <end position="348"/>
    </location>
</feature>
<dbReference type="EMBL" id="BMKB01000001">
    <property type="protein sequence ID" value="GGA35521.1"/>
    <property type="molecule type" value="Genomic_DNA"/>
</dbReference>
<feature type="domain" description="DUF418" evidence="2">
    <location>
        <begin position="208"/>
        <end position="366"/>
    </location>
</feature>
<feature type="transmembrane region" description="Helical" evidence="1">
    <location>
        <begin position="299"/>
        <end position="322"/>
    </location>
</feature>
<feature type="transmembrane region" description="Helical" evidence="1">
    <location>
        <begin position="230"/>
        <end position="248"/>
    </location>
</feature>
<accession>A0A916VTM7</accession>
<dbReference type="Pfam" id="PF04235">
    <property type="entry name" value="DUF418"/>
    <property type="match status" value="1"/>
</dbReference>
<feature type="transmembrane region" description="Helical" evidence="1">
    <location>
        <begin position="187"/>
        <end position="209"/>
    </location>
</feature>
<dbReference type="OrthoDB" id="9807744at2"/>
<keyword evidence="4" id="KW-1185">Reference proteome</keyword>
<feature type="transmembrane region" description="Helical" evidence="1">
    <location>
        <begin position="49"/>
        <end position="69"/>
    </location>
</feature>
<dbReference type="Proteomes" id="UP000596977">
    <property type="component" value="Unassembled WGS sequence"/>
</dbReference>
<dbReference type="InterPro" id="IPR007349">
    <property type="entry name" value="DUF418"/>
</dbReference>
<dbReference type="InterPro" id="IPR052529">
    <property type="entry name" value="Bact_Transport_Assoc"/>
</dbReference>
<comment type="caution">
    <text evidence="3">The sequence shown here is derived from an EMBL/GenBank/DDBJ whole genome shotgun (WGS) entry which is preliminary data.</text>
</comment>
<sequence length="366" mass="38705">MQPDRNQTVDMVRTVALIGIAVVNLPFMALPPEAMLNLPASGLDRVAVLFVEGLFQAKFFLLFSFIFGWGMEIQTLSARRAGASFTRRFSRRLMILALFGALHALLVFTGDILLLYALLGLVAWALKGASSRNLMIIAAGLVPVAMLCLALLAIVLSELPLSSAGPTLGGNFAETVLTRWRDWPGTFAFLLLFQGPLALAAFLVGMAAARSGFFKTGNPGAAQLKRKVPMLLGLGLLLNGAYVLGSLSGEIDPVFNLLGICFLALGGPILSAAYLGLILHASQAIRLPDWAALAGRNSLSCYVSQGALAGLILGGYGLGMYGNLGQMALLPVSLAVALASMTLVAAFARRFGHGPLELILRRVTYG</sequence>
<keyword evidence="1" id="KW-1133">Transmembrane helix</keyword>
<keyword evidence="1" id="KW-0472">Membrane</keyword>
<evidence type="ECO:0000313" key="3">
    <source>
        <dbReference type="EMBL" id="GGA35521.1"/>
    </source>
</evidence>
<dbReference type="RefSeq" id="WP_127072459.1">
    <property type="nucleotide sequence ID" value="NZ_BMKB01000001.1"/>
</dbReference>
<dbReference type="PANTHER" id="PTHR30590:SF2">
    <property type="entry name" value="INNER MEMBRANE PROTEIN"/>
    <property type="match status" value="1"/>
</dbReference>